<feature type="binding site" evidence="15">
    <location>
        <begin position="189"/>
        <end position="196"/>
    </location>
    <ligand>
        <name>NAD(+)</name>
        <dbReference type="ChEBI" id="CHEBI:57540"/>
    </ligand>
</feature>
<dbReference type="GO" id="GO:0005737">
    <property type="term" value="C:cytoplasm"/>
    <property type="evidence" value="ECO:0007669"/>
    <property type="project" value="UniProtKB-SubCell"/>
</dbReference>
<feature type="domain" description="Pyridine nucleotide-disulphide oxidoreductase dimerisation" evidence="18">
    <location>
        <begin position="353"/>
        <end position="459"/>
    </location>
</feature>
<dbReference type="GO" id="GO:0006103">
    <property type="term" value="P:2-oxoglutarate metabolic process"/>
    <property type="evidence" value="ECO:0007669"/>
    <property type="project" value="TreeGrafter"/>
</dbReference>
<comment type="function">
    <text evidence="1">Lipoamide dehydrogenase is a component of the alpha-ketoacid dehydrogenase complexes.</text>
</comment>
<dbReference type="InterPro" id="IPR004099">
    <property type="entry name" value="Pyr_nucl-diS_OxRdtase_dimer"/>
</dbReference>
<evidence type="ECO:0000256" key="12">
    <source>
        <dbReference type="ARBA" id="ARBA00023284"/>
    </source>
</evidence>
<dbReference type="InterPro" id="IPR001100">
    <property type="entry name" value="Pyr_nuc-diS_OxRdtase"/>
</dbReference>
<dbReference type="InterPro" id="IPR023753">
    <property type="entry name" value="FAD/NAD-binding_dom"/>
</dbReference>
<dbReference type="InterPro" id="IPR036188">
    <property type="entry name" value="FAD/NAD-bd_sf"/>
</dbReference>
<accession>A0A6V7RIL7</accession>
<dbReference type="EMBL" id="CAJEWD010000008">
    <property type="protein sequence ID" value="CAD2077918.1"/>
    <property type="molecule type" value="Genomic_DNA"/>
</dbReference>
<keyword evidence="8 15" id="KW-0274">FAD</keyword>
<evidence type="ECO:0000256" key="9">
    <source>
        <dbReference type="ARBA" id="ARBA00023002"/>
    </source>
</evidence>
<dbReference type="Gene3D" id="3.50.50.60">
    <property type="entry name" value="FAD/NAD(P)-binding domain"/>
    <property type="match status" value="2"/>
</dbReference>
<dbReference type="PRINTS" id="PR00368">
    <property type="entry name" value="FADPNR"/>
</dbReference>
<dbReference type="SUPFAM" id="SSF51905">
    <property type="entry name" value="FAD/NAD(P)-binding domain"/>
    <property type="match status" value="1"/>
</dbReference>
<feature type="binding site" evidence="15">
    <location>
        <position position="51"/>
    </location>
    <ligand>
        <name>FAD</name>
        <dbReference type="ChEBI" id="CHEBI:57692"/>
    </ligand>
</feature>
<dbReference type="Gene3D" id="3.30.390.30">
    <property type="match status" value="1"/>
</dbReference>
<gene>
    <name evidence="20" type="ORF">JEODO184_01269</name>
</gene>
<keyword evidence="12 17" id="KW-0676">Redox-active center</keyword>
<evidence type="ECO:0000256" key="14">
    <source>
        <dbReference type="PIRSR" id="PIRSR000350-2"/>
    </source>
</evidence>
<dbReference type="InterPro" id="IPR006258">
    <property type="entry name" value="Lipoamide_DH"/>
</dbReference>
<dbReference type="NCBIfam" id="TIGR01350">
    <property type="entry name" value="lipoamide_DH"/>
    <property type="match status" value="1"/>
</dbReference>
<evidence type="ECO:0000313" key="21">
    <source>
        <dbReference type="Proteomes" id="UP000589351"/>
    </source>
</evidence>
<evidence type="ECO:0000256" key="5">
    <source>
        <dbReference type="ARBA" id="ARBA00016961"/>
    </source>
</evidence>
<dbReference type="InterPro" id="IPR016156">
    <property type="entry name" value="FAD/NAD-linked_Rdtase_dimer_sf"/>
</dbReference>
<evidence type="ECO:0000256" key="11">
    <source>
        <dbReference type="ARBA" id="ARBA00023157"/>
    </source>
</evidence>
<evidence type="ECO:0000256" key="8">
    <source>
        <dbReference type="ARBA" id="ARBA00022827"/>
    </source>
</evidence>
<evidence type="ECO:0000313" key="20">
    <source>
        <dbReference type="EMBL" id="CAD2077918.1"/>
    </source>
</evidence>
<proteinExistence type="inferred from homology"/>
<comment type="caution">
    <text evidence="20">The sequence shown here is derived from an EMBL/GenBank/DDBJ whole genome shotgun (WGS) entry which is preliminary data.</text>
</comment>
<dbReference type="PRINTS" id="PR00411">
    <property type="entry name" value="PNDRDTASEI"/>
</dbReference>
<evidence type="ECO:0000256" key="10">
    <source>
        <dbReference type="ARBA" id="ARBA00023027"/>
    </source>
</evidence>
<evidence type="ECO:0000256" key="15">
    <source>
        <dbReference type="PIRSR" id="PIRSR000350-3"/>
    </source>
</evidence>
<evidence type="ECO:0000256" key="17">
    <source>
        <dbReference type="RuleBase" id="RU003692"/>
    </source>
</evidence>
<keyword evidence="11" id="KW-1015">Disulfide bond</keyword>
<evidence type="ECO:0000259" key="19">
    <source>
        <dbReference type="Pfam" id="PF07992"/>
    </source>
</evidence>
<dbReference type="PIRSF" id="PIRSF000350">
    <property type="entry name" value="Mercury_reductase_MerA"/>
    <property type="match status" value="1"/>
</dbReference>
<comment type="cofactor">
    <cofactor evidence="15 17">
        <name>FAD</name>
        <dbReference type="ChEBI" id="CHEBI:57692"/>
    </cofactor>
    <text evidence="15 17">Binds 1 FAD per subunit.</text>
</comment>
<keyword evidence="6" id="KW-0963">Cytoplasm</keyword>
<comment type="catalytic activity">
    <reaction evidence="13 17">
        <text>N(6)-[(R)-dihydrolipoyl]-L-lysyl-[protein] + NAD(+) = N(6)-[(R)-lipoyl]-L-lysyl-[protein] + NADH + H(+)</text>
        <dbReference type="Rhea" id="RHEA:15045"/>
        <dbReference type="Rhea" id="RHEA-COMP:10474"/>
        <dbReference type="Rhea" id="RHEA-COMP:10475"/>
        <dbReference type="ChEBI" id="CHEBI:15378"/>
        <dbReference type="ChEBI" id="CHEBI:57540"/>
        <dbReference type="ChEBI" id="CHEBI:57945"/>
        <dbReference type="ChEBI" id="CHEBI:83099"/>
        <dbReference type="ChEBI" id="CHEBI:83100"/>
        <dbReference type="EC" id="1.8.1.4"/>
    </reaction>
</comment>
<feature type="binding site" evidence="15">
    <location>
        <position position="318"/>
    </location>
    <ligand>
        <name>FAD</name>
        <dbReference type="ChEBI" id="CHEBI:57692"/>
    </ligand>
</feature>
<keyword evidence="7 17" id="KW-0285">Flavoprotein</keyword>
<dbReference type="GO" id="GO:0050660">
    <property type="term" value="F:flavin adenine dinucleotide binding"/>
    <property type="evidence" value="ECO:0007669"/>
    <property type="project" value="InterPro"/>
</dbReference>
<evidence type="ECO:0000256" key="4">
    <source>
        <dbReference type="ARBA" id="ARBA00012608"/>
    </source>
</evidence>
<dbReference type="Pfam" id="PF02852">
    <property type="entry name" value="Pyr_redox_dim"/>
    <property type="match status" value="1"/>
</dbReference>
<feature type="disulfide bond" description="Redox-active" evidence="16">
    <location>
        <begin position="42"/>
        <end position="47"/>
    </location>
</feature>
<name>A0A6V7RIL7_9STAP</name>
<dbReference type="SUPFAM" id="SSF55424">
    <property type="entry name" value="FAD/NAD-linked reductases, dimerisation (C-terminal) domain"/>
    <property type="match status" value="1"/>
</dbReference>
<evidence type="ECO:0000256" key="6">
    <source>
        <dbReference type="ARBA" id="ARBA00022490"/>
    </source>
</evidence>
<organism evidence="20 21">
    <name type="scientific">Jeotgalicoccus meleagridis</name>
    <dbReference type="NCBI Taxonomy" id="2759181"/>
    <lineage>
        <taxon>Bacteria</taxon>
        <taxon>Bacillati</taxon>
        <taxon>Bacillota</taxon>
        <taxon>Bacilli</taxon>
        <taxon>Bacillales</taxon>
        <taxon>Staphylococcaceae</taxon>
        <taxon>Jeotgalicoccus</taxon>
    </lineage>
</organism>
<comment type="subcellular location">
    <subcellularLocation>
        <location evidence="2">Cytoplasm</location>
    </subcellularLocation>
</comment>
<keyword evidence="9 17" id="KW-0560">Oxidoreductase</keyword>
<evidence type="ECO:0000256" key="7">
    <source>
        <dbReference type="ARBA" id="ARBA00022630"/>
    </source>
</evidence>
<feature type="binding site" evidence="15">
    <location>
        <position position="277"/>
    </location>
    <ligand>
        <name>NAD(+)</name>
        <dbReference type="ChEBI" id="CHEBI:57540"/>
    </ligand>
</feature>
<dbReference type="PANTHER" id="PTHR22912:SF217">
    <property type="entry name" value="DIHYDROLIPOYL DEHYDROGENASE"/>
    <property type="match status" value="1"/>
</dbReference>
<reference evidence="20 21" key="1">
    <citation type="submission" date="2020-07" db="EMBL/GenBank/DDBJ databases">
        <authorList>
            <person name="Criscuolo A."/>
        </authorList>
    </citation>
    <scope>NUCLEOTIDE SEQUENCE [LARGE SCALE GENOMIC DNA]</scope>
    <source>
        <strain evidence="20">CIP111649</strain>
    </source>
</reference>
<protein>
    <recommendedName>
        <fullName evidence="5 17">Dihydrolipoyl dehydrogenase</fullName>
        <ecNumber evidence="4 17">1.8.1.4</ecNumber>
    </recommendedName>
</protein>
<keyword evidence="21" id="KW-1185">Reference proteome</keyword>
<comment type="similarity">
    <text evidence="3 17">Belongs to the class-I pyridine nucleotide-disulfide oxidoreductase family.</text>
</comment>
<dbReference type="PANTHER" id="PTHR22912">
    <property type="entry name" value="DISULFIDE OXIDOREDUCTASE"/>
    <property type="match status" value="1"/>
</dbReference>
<evidence type="ECO:0000256" key="16">
    <source>
        <dbReference type="PIRSR" id="PIRSR000350-4"/>
    </source>
</evidence>
<evidence type="ECO:0000256" key="13">
    <source>
        <dbReference type="ARBA" id="ARBA00049187"/>
    </source>
</evidence>
<dbReference type="RefSeq" id="WP_185125782.1">
    <property type="nucleotide sequence ID" value="NZ_CAJEWD010000008.1"/>
</dbReference>
<evidence type="ECO:0000256" key="2">
    <source>
        <dbReference type="ARBA" id="ARBA00004496"/>
    </source>
</evidence>
<feature type="active site" description="Proton acceptor" evidence="14">
    <location>
        <position position="450"/>
    </location>
</feature>
<feature type="binding site" evidence="15">
    <location>
        <position position="212"/>
    </location>
    <ligand>
        <name>NAD(+)</name>
        <dbReference type="ChEBI" id="CHEBI:57540"/>
    </ligand>
</feature>
<dbReference type="AlphaFoldDB" id="A0A6V7RIL7"/>
<dbReference type="Proteomes" id="UP000589351">
    <property type="component" value="Unassembled WGS sequence"/>
</dbReference>
<evidence type="ECO:0000259" key="18">
    <source>
        <dbReference type="Pfam" id="PF02852"/>
    </source>
</evidence>
<dbReference type="EC" id="1.8.1.4" evidence="4 17"/>
<sequence length="471" mass="50848">MTENYDAVVIGGGTGGYVAAIKLSQLGKKVALVEKSKLGGTCLNKGCIPTKSFLKSAELIEAMKHAELFGIDKVEPSFTIDKINQRKDQVVQQMQDGIKYLLNKNKVDIYEGTATILGPSLFSPLAGAVSVSYEDEDKESDVLVNDFVVIATGSKPSSLPFLPFDHKLVLSSDDLMQLEEIPKSIALIGGGVIGVEFATILNSFGANVTLIEASDRLLAEEDKDASKAIQKSLEDKGVKIHTSTLLSEDDVSLKDESVHLKLDDKDQVFDKVVVAIGRQPNTDSIGLNNTKVLVKENAVIDVNEFYQTKESHIYAIGDVVDSYQLAHVAIEEAIIASEHIADESPYLIDYDKVPRCVYTQPEIASIGMTTEQLKSENIKFKTSKLPLKVIAKAIIEDDGQGFIKLNTAENGDILSATIVGAHATELINQISLAKFMNASALEMSSATIAHPSVGEIIKEVGLDASDIAIHV</sequence>
<feature type="binding site" evidence="15">
    <location>
        <begin position="152"/>
        <end position="154"/>
    </location>
    <ligand>
        <name>FAD</name>
        <dbReference type="ChEBI" id="CHEBI:57692"/>
    </ligand>
</feature>
<dbReference type="FunFam" id="3.30.390.30:FF:000001">
    <property type="entry name" value="Dihydrolipoyl dehydrogenase"/>
    <property type="match status" value="1"/>
</dbReference>
<keyword evidence="10 15" id="KW-0520">NAD</keyword>
<feature type="domain" description="FAD/NAD(P)-binding" evidence="19">
    <location>
        <begin position="5"/>
        <end position="333"/>
    </location>
</feature>
<evidence type="ECO:0000256" key="1">
    <source>
        <dbReference type="ARBA" id="ARBA00002052"/>
    </source>
</evidence>
<keyword evidence="15" id="KW-0547">Nucleotide-binding</keyword>
<evidence type="ECO:0000256" key="3">
    <source>
        <dbReference type="ARBA" id="ARBA00007532"/>
    </source>
</evidence>
<dbReference type="PROSITE" id="PS00076">
    <property type="entry name" value="PYRIDINE_REDOX_1"/>
    <property type="match status" value="1"/>
</dbReference>
<comment type="miscellaneous">
    <text evidence="17">The active site is a redox-active disulfide bond.</text>
</comment>
<dbReference type="InterPro" id="IPR050151">
    <property type="entry name" value="Class-I_Pyr_Nuc-Dis_Oxidored"/>
</dbReference>
<dbReference type="Pfam" id="PF07992">
    <property type="entry name" value="Pyr_redox_2"/>
    <property type="match status" value="1"/>
</dbReference>
<dbReference type="GO" id="GO:0004148">
    <property type="term" value="F:dihydrolipoyl dehydrogenase (NADH) activity"/>
    <property type="evidence" value="ECO:0007669"/>
    <property type="project" value="UniProtKB-EC"/>
</dbReference>
<dbReference type="InterPro" id="IPR012999">
    <property type="entry name" value="Pyr_OxRdtase_I_AS"/>
</dbReference>